<dbReference type="PANTHER" id="PTHR11439">
    <property type="entry name" value="GAG-POL-RELATED RETROTRANSPOSON"/>
    <property type="match status" value="1"/>
</dbReference>
<gene>
    <name evidence="4" type="ORF">U9M48_002253</name>
</gene>
<sequence>MDVVAAAALVTEEAPKEDEPALMMRRWRCPSRRWSASRSALRRSASAAKSFSTRRAQRHTWAMQATAQTTACGTSNHMTGNGKAFCELNRDITGQVKFGDGSTVDIVNPRGGGHRILTDVYYIPCLCSNIISLGQLDEDGCQVLIEQGVLRVQDPAKELLVKVRRSANRLYKTALTVARPVALLACVGDDAWRWHERLGHLSFDGLNKLGRGAMVRGLPQMDHPDQLCEACLASKQRRGVFPQEANYRAKDWLDLVHSDLCGPISPATHGGRRYFLLLINDVSRYMWLVLLTSKNEAAGAIKRFQPGVEVETGRKLRALRTDRGGEFTAVTFREYCAEKGVHRQLMAPYSPQQNGVVERRNQTMMAMGRCLLKARKVPGTEAMSTTVFLLNRSPIKSVDGKTPYEAWHGEKPAVHFLCTFGCLAHVKVTRPHGPKLDDRSIKMVFVGYKPGSKAYGVYDPVSGRLHISWDVVFDEAKGWPWEEADAHPDSFTVKYTRCNTVAPAPEGSPQAGHGSTPPHINPEPEQEEDGASRRYRKLSDCIAEAEPHTLDPNEWLMMATEEPSTYDEAATDPAWRAAMEEEMEAIEANGTWEVMELLAGHRPIGLKWVFKLKKEAQGIVVRHKARLVAKGYMQRADVEFEEVFTPAARLDSMHTLAAVAAHEGWRLHHLDVKSAFLNGDLKEEVYIARPPGFVIAGRERQVLRLHKVLYGVRQAPRAWNAKLDRTLVMLGFKRCEEEHGVYTRGEGHGRVLLGMYVDDLILTGAEDAAISAFKDEMKSSFKMSDLGCLSYYLGIEVKQERGRITLCQAAYAVKLLDKAGMADCNSVHIPMEGRPKISQSSSNPRVDSTLYRSIMGSLRYLVHTRSDISFAMGYVSRFMASPTTEHIVAVKHLLRYIAGTIHYGLSYDRQEGGLTLLRYRDSGMASDADDRKSTSGVLFRLGRSPVSWQSQKQPVVALSSCEAQYIAAAMAACQGIWLGRLLGSFYVKAAGVATINIDNQSTIQLCKNPVFHDRSKHIETRFHFIRDCVEGGHVVIWKIHTNDQLEDILTKSLGKVRFQVLRSKLGVVDHIGHAWTIKWVGVGARQSKQQQTLGLVGNLVLLLVVVPSASGKKACINGVEELALPVKAPDPIRDVVVVRWDHVPILLPCDNLKDQQSERVDVGLASGLVAHGIVWRYVAPCAGDAGDGAPVHSHCAGDAKVAERARKSESSMMLLALKMSRCSTIGSCSVNVVTGKWLYKHKFHSDGMLAHHKARWVVCGFSQQPGVDCDETFSPVVKQAMPIYQLDIKNVFLHGHVTETVYCQQPPGFVDPSAPDHVFLLQKSLYGLKQAPRAWYQWFASYICRLSFVASSSDTCLFVYKDRDNVAYLLLYVDDILSYSTMTDLGDLHHFLDVSVTCSPDGLFLSQRHVDLLQRAGMAECHSTATPVDTQAKLSAMDGAPVADAAAYRSLAGALQYLTFTCLDLAYAVQQVCLFMHDPREPHLALIKRILRYIKGTLSVSLHIGVGSVQSLVAYSDADWAGCLDSRRSTSGYCVFLGDNLVSWSSKRQTTVSGSSAEAEYRVVAHVVDECCWLRQLLQELHISIPSATTVYYDNVSAVYMTANPVHHRRTKHIEIDIHFVREKFRALHVPSTHQFADIMTKGLPVQLFTEFRSSLCVRDPPAATTGF</sequence>
<keyword evidence="1" id="KW-0378">Hydrolase</keyword>
<protein>
    <recommendedName>
        <fullName evidence="3">Integrase catalytic domain-containing protein</fullName>
    </recommendedName>
</protein>
<dbReference type="EMBL" id="CP144745">
    <property type="protein sequence ID" value="WVZ51069.1"/>
    <property type="molecule type" value="Genomic_DNA"/>
</dbReference>
<dbReference type="InterPro" id="IPR043502">
    <property type="entry name" value="DNA/RNA_pol_sf"/>
</dbReference>
<proteinExistence type="predicted"/>
<evidence type="ECO:0000256" key="2">
    <source>
        <dbReference type="SAM" id="MobiDB-lite"/>
    </source>
</evidence>
<accession>A0AAQ3PKN7</accession>
<keyword evidence="1" id="KW-0064">Aspartyl protease</keyword>
<keyword evidence="5" id="KW-1185">Reference proteome</keyword>
<keyword evidence="1" id="KW-0645">Protease</keyword>
<dbReference type="InterPro" id="IPR001584">
    <property type="entry name" value="Integrase_cat-core"/>
</dbReference>
<dbReference type="GO" id="GO:0004190">
    <property type="term" value="F:aspartic-type endopeptidase activity"/>
    <property type="evidence" value="ECO:0007669"/>
    <property type="project" value="UniProtKB-KW"/>
</dbReference>
<evidence type="ECO:0000256" key="1">
    <source>
        <dbReference type="ARBA" id="ARBA00022750"/>
    </source>
</evidence>
<dbReference type="GO" id="GO:0015074">
    <property type="term" value="P:DNA integration"/>
    <property type="evidence" value="ECO:0007669"/>
    <property type="project" value="InterPro"/>
</dbReference>
<dbReference type="Pfam" id="PF07727">
    <property type="entry name" value="RVT_2"/>
    <property type="match status" value="2"/>
</dbReference>
<dbReference type="Pfam" id="PF25597">
    <property type="entry name" value="SH3_retrovirus"/>
    <property type="match status" value="1"/>
</dbReference>
<dbReference type="InterPro" id="IPR013103">
    <property type="entry name" value="RVT_2"/>
</dbReference>
<dbReference type="Gene3D" id="3.30.420.10">
    <property type="entry name" value="Ribonuclease H-like superfamily/Ribonuclease H"/>
    <property type="match status" value="1"/>
</dbReference>
<organism evidence="4 5">
    <name type="scientific">Paspalum notatum var. saurae</name>
    <dbReference type="NCBI Taxonomy" id="547442"/>
    <lineage>
        <taxon>Eukaryota</taxon>
        <taxon>Viridiplantae</taxon>
        <taxon>Streptophyta</taxon>
        <taxon>Embryophyta</taxon>
        <taxon>Tracheophyta</taxon>
        <taxon>Spermatophyta</taxon>
        <taxon>Magnoliopsida</taxon>
        <taxon>Liliopsida</taxon>
        <taxon>Poales</taxon>
        <taxon>Poaceae</taxon>
        <taxon>PACMAD clade</taxon>
        <taxon>Panicoideae</taxon>
        <taxon>Andropogonodae</taxon>
        <taxon>Paspaleae</taxon>
        <taxon>Paspalinae</taxon>
        <taxon>Paspalum</taxon>
    </lineage>
</organism>
<evidence type="ECO:0000313" key="5">
    <source>
        <dbReference type="Proteomes" id="UP001341281"/>
    </source>
</evidence>
<name>A0AAQ3PKN7_PASNO</name>
<dbReference type="GO" id="GO:0003676">
    <property type="term" value="F:nucleic acid binding"/>
    <property type="evidence" value="ECO:0007669"/>
    <property type="project" value="InterPro"/>
</dbReference>
<feature type="domain" description="Integrase catalytic" evidence="3">
    <location>
        <begin position="238"/>
        <end position="411"/>
    </location>
</feature>
<dbReference type="Proteomes" id="UP001341281">
    <property type="component" value="Chromosome 01"/>
</dbReference>
<dbReference type="CDD" id="cd09272">
    <property type="entry name" value="RNase_HI_RT_Ty1"/>
    <property type="match status" value="2"/>
</dbReference>
<dbReference type="SUPFAM" id="SSF53098">
    <property type="entry name" value="Ribonuclease H-like"/>
    <property type="match status" value="1"/>
</dbReference>
<feature type="region of interest" description="Disordered" evidence="2">
    <location>
        <begin position="501"/>
        <end position="533"/>
    </location>
</feature>
<dbReference type="InterPro" id="IPR025724">
    <property type="entry name" value="GAG-pre-integrase_dom"/>
</dbReference>
<dbReference type="SUPFAM" id="SSF56672">
    <property type="entry name" value="DNA/RNA polymerases"/>
    <property type="match status" value="2"/>
</dbReference>
<dbReference type="InterPro" id="IPR036397">
    <property type="entry name" value="RNaseH_sf"/>
</dbReference>
<reference evidence="4 5" key="1">
    <citation type="submission" date="2024-02" db="EMBL/GenBank/DDBJ databases">
        <title>High-quality chromosome-scale genome assembly of Pensacola bahiagrass (Paspalum notatum Flugge var. saurae).</title>
        <authorList>
            <person name="Vega J.M."/>
            <person name="Podio M."/>
            <person name="Orjuela J."/>
            <person name="Siena L.A."/>
            <person name="Pessino S.C."/>
            <person name="Combes M.C."/>
            <person name="Mariac C."/>
            <person name="Albertini E."/>
            <person name="Pupilli F."/>
            <person name="Ortiz J.P.A."/>
            <person name="Leblanc O."/>
        </authorList>
    </citation>
    <scope>NUCLEOTIDE SEQUENCE [LARGE SCALE GENOMIC DNA]</scope>
    <source>
        <strain evidence="4">R1</strain>
        <tissue evidence="4">Leaf</tissue>
    </source>
</reference>
<dbReference type="InterPro" id="IPR057670">
    <property type="entry name" value="SH3_retrovirus"/>
</dbReference>
<dbReference type="InterPro" id="IPR054722">
    <property type="entry name" value="PolX-like_BBD"/>
</dbReference>
<dbReference type="PANTHER" id="PTHR11439:SF524">
    <property type="entry name" value="RNA-DIRECTED DNA POLYMERASE, PROTEIN KINASE RLK-PELLE-DLSV FAMILY"/>
    <property type="match status" value="1"/>
</dbReference>
<dbReference type="PROSITE" id="PS50994">
    <property type="entry name" value="INTEGRASE"/>
    <property type="match status" value="1"/>
</dbReference>
<dbReference type="Pfam" id="PF13976">
    <property type="entry name" value="gag_pre-integrs"/>
    <property type="match status" value="1"/>
</dbReference>
<dbReference type="InterPro" id="IPR012337">
    <property type="entry name" value="RNaseH-like_sf"/>
</dbReference>
<evidence type="ECO:0000259" key="3">
    <source>
        <dbReference type="PROSITE" id="PS50994"/>
    </source>
</evidence>
<dbReference type="Pfam" id="PF00665">
    <property type="entry name" value="rve"/>
    <property type="match status" value="1"/>
</dbReference>
<dbReference type="Pfam" id="PF22936">
    <property type="entry name" value="Pol_BBD"/>
    <property type="match status" value="1"/>
</dbReference>
<evidence type="ECO:0000313" key="4">
    <source>
        <dbReference type="EMBL" id="WVZ51069.1"/>
    </source>
</evidence>